<reference evidence="4 5" key="1">
    <citation type="submission" date="2020-03" db="EMBL/GenBank/DDBJ databases">
        <title>Genomic Encyclopedia of Type Strains, Phase IV (KMG-IV): sequencing the most valuable type-strain genomes for metagenomic binning, comparative biology and taxonomic classification.</title>
        <authorList>
            <person name="Goeker M."/>
        </authorList>
    </citation>
    <scope>NUCLEOTIDE SEQUENCE [LARGE SCALE GENOMIC DNA]</scope>
    <source>
        <strain evidence="4 5">DSM 105096</strain>
    </source>
</reference>
<dbReference type="InterPro" id="IPR006584">
    <property type="entry name" value="Cellulose-bd_IV"/>
</dbReference>
<dbReference type="NCBIfam" id="TIGR04183">
    <property type="entry name" value="Por_Secre_tail"/>
    <property type="match status" value="1"/>
</dbReference>
<feature type="signal peptide" evidence="2">
    <location>
        <begin position="1"/>
        <end position="21"/>
    </location>
</feature>
<dbReference type="InterPro" id="IPR008979">
    <property type="entry name" value="Galactose-bd-like_sf"/>
</dbReference>
<dbReference type="SMART" id="SM00606">
    <property type="entry name" value="CBD_IV"/>
    <property type="match status" value="1"/>
</dbReference>
<dbReference type="Pfam" id="PF03422">
    <property type="entry name" value="CBM_6"/>
    <property type="match status" value="1"/>
</dbReference>
<feature type="chain" id="PRO_5047111335" description="CBM6 domain-containing protein" evidence="2">
    <location>
        <begin position="22"/>
        <end position="1002"/>
    </location>
</feature>
<evidence type="ECO:0000259" key="3">
    <source>
        <dbReference type="PROSITE" id="PS51175"/>
    </source>
</evidence>
<dbReference type="Gene3D" id="2.60.120.260">
    <property type="entry name" value="Galactose-binding domain-like"/>
    <property type="match status" value="2"/>
</dbReference>
<evidence type="ECO:0000256" key="1">
    <source>
        <dbReference type="ARBA" id="ARBA00022729"/>
    </source>
</evidence>
<evidence type="ECO:0000313" key="4">
    <source>
        <dbReference type="EMBL" id="NJC28453.1"/>
    </source>
</evidence>
<dbReference type="InterPro" id="IPR026444">
    <property type="entry name" value="Secre_tail"/>
</dbReference>
<dbReference type="Gene3D" id="3.20.20.80">
    <property type="entry name" value="Glycosidases"/>
    <property type="match status" value="1"/>
</dbReference>
<keyword evidence="5" id="KW-1185">Reference proteome</keyword>
<dbReference type="RefSeq" id="WP_168040489.1">
    <property type="nucleotide sequence ID" value="NZ_JAATJH010000013.1"/>
</dbReference>
<gene>
    <name evidence="4" type="ORF">GGR27_003978</name>
</gene>
<accession>A0ABX0XHZ5</accession>
<dbReference type="InterPro" id="IPR005084">
    <property type="entry name" value="CBM6"/>
</dbReference>
<feature type="domain" description="CBM6" evidence="3">
    <location>
        <begin position="686"/>
        <end position="829"/>
    </location>
</feature>
<keyword evidence="1 2" id="KW-0732">Signal</keyword>
<evidence type="ECO:0000313" key="5">
    <source>
        <dbReference type="Proteomes" id="UP000770785"/>
    </source>
</evidence>
<dbReference type="CDD" id="cd04080">
    <property type="entry name" value="CBM6_cellulase-like"/>
    <property type="match status" value="2"/>
</dbReference>
<comment type="caution">
    <text evidence="4">The sequence shown here is derived from an EMBL/GenBank/DDBJ whole genome shotgun (WGS) entry which is preliminary data.</text>
</comment>
<dbReference type="Proteomes" id="UP000770785">
    <property type="component" value="Unassembled WGS sequence"/>
</dbReference>
<organism evidence="4 5">
    <name type="scientific">Neolewinella antarctica</name>
    <dbReference type="NCBI Taxonomy" id="442734"/>
    <lineage>
        <taxon>Bacteria</taxon>
        <taxon>Pseudomonadati</taxon>
        <taxon>Bacteroidota</taxon>
        <taxon>Saprospiria</taxon>
        <taxon>Saprospirales</taxon>
        <taxon>Lewinellaceae</taxon>
        <taxon>Neolewinella</taxon>
    </lineage>
</organism>
<dbReference type="SUPFAM" id="SSF51445">
    <property type="entry name" value="(Trans)glycosidases"/>
    <property type="match status" value="1"/>
</dbReference>
<dbReference type="PROSITE" id="PS51175">
    <property type="entry name" value="CBM6"/>
    <property type="match status" value="2"/>
</dbReference>
<dbReference type="InterPro" id="IPR017853">
    <property type="entry name" value="GH"/>
</dbReference>
<sequence>MINNCFFLLLGLCCLGNTVRAQGTYPFVVPNTITAELDVRTGGQEAFRNPLLGYNIFGFNSALEKEFVRRFDPITVRFPHGLFANWYDWRTDGTRVFGTETFDYIFRDRETRTAEIDELSSIETFDRINRKVGIDGLEQLNDERLVREGTGFDIVWTFNMSADAEAGATLNEAPETLGFYDDLISRGLAVTDVELGNENFYPGQRSSFIPNATDYVARAKAMAQALKSRDPDVKVSIPLLRRGSFVDPNWNAKLTQDGTYFDAVTVHTYIGADPDNADNSDDAYSTALTARKSLASSTNNFVRPFTTKPVWLTEWGVQSGGPNAASVLGMADCYLFMAENQDIYQRANWFSVNGKLNSFVAFTDKANGSKDQIKYPLEKTAYGLAHEILNSVLANSVLLEGTMTTLELESGVDAVTARAVTKDGRTAVLIINLTDKSVPFTLKIDGTPYTEPFVHRAMQFATVGEERELPFGQDPLSVIKEGMGDITLPPLSISTVYLGDDAYLAKTNFVPDGGIVEAEDYDEGGPDVAYGEKADGRTGSNLTYRPTELVDLQNFGSRIVTFDNKFNEYQEYTLNVTKADNYDIIFTYASNSATSSGQIQVSVELPGQATADLGGRVMLPSTPRDAAGNPEFATVTKTGVQLPVGNTVLRFTTKGGGYGLDFFEVVPTPIFQAGFLGTNEFTNGVLALEAEDYDAGGPEVAYFDKSDATADGGNNPYRPGDGVDVRNFGSVTVIEGNEFNEWQEYTIDVPTAGEYVFEFNYFTGRNGTVRIQPDVDNNAMTFEVPLPRGGSPTDFVTSTSGNISLVAGEQVLRFTVAGGGYNLDRVTISEAVLPVDWLTFTGVAEQKFVNLAWRTAGEVANEGFTVQRSGNGVDWANLDFVAASATGEYGFRDQQPAAGINYYRLEQRDFDGTTDLSVIVQVDFASTFAARLFPNPTTDGIELVTQQTIVNARLLDVNGRTLRVISGDVRRLDVSDLSVGTYYLELTGAEGVRTLRFQKSNQ</sequence>
<dbReference type="EMBL" id="JAATJH010000013">
    <property type="protein sequence ID" value="NJC28453.1"/>
    <property type="molecule type" value="Genomic_DNA"/>
</dbReference>
<dbReference type="SUPFAM" id="SSF49785">
    <property type="entry name" value="Galactose-binding domain-like"/>
    <property type="match status" value="2"/>
</dbReference>
<evidence type="ECO:0000256" key="2">
    <source>
        <dbReference type="SAM" id="SignalP"/>
    </source>
</evidence>
<protein>
    <recommendedName>
        <fullName evidence="3">CBM6 domain-containing protein</fullName>
    </recommendedName>
</protein>
<feature type="domain" description="CBM6" evidence="3">
    <location>
        <begin position="514"/>
        <end position="666"/>
    </location>
</feature>
<name>A0ABX0XHZ5_9BACT</name>
<proteinExistence type="predicted"/>